<gene>
    <name evidence="2" type="ORF">ACFQE1_04315</name>
</gene>
<feature type="compositionally biased region" description="Acidic residues" evidence="1">
    <location>
        <begin position="164"/>
        <end position="176"/>
    </location>
</feature>
<feature type="region of interest" description="Disordered" evidence="1">
    <location>
        <begin position="1"/>
        <end position="31"/>
    </location>
</feature>
<name>A0ABD5RW68_9EURY</name>
<evidence type="ECO:0000313" key="3">
    <source>
        <dbReference type="Proteomes" id="UP001596328"/>
    </source>
</evidence>
<proteinExistence type="predicted"/>
<dbReference type="AlphaFoldDB" id="A0ABD5RW68"/>
<dbReference type="Proteomes" id="UP001596328">
    <property type="component" value="Unassembled WGS sequence"/>
</dbReference>
<comment type="caution">
    <text evidence="2">The sequence shown here is derived from an EMBL/GenBank/DDBJ whole genome shotgun (WGS) entry which is preliminary data.</text>
</comment>
<reference evidence="2 3" key="1">
    <citation type="journal article" date="2019" name="Int. J. Syst. Evol. Microbiol.">
        <title>The Global Catalogue of Microorganisms (GCM) 10K type strain sequencing project: providing services to taxonomists for standard genome sequencing and annotation.</title>
        <authorList>
            <consortium name="The Broad Institute Genomics Platform"/>
            <consortium name="The Broad Institute Genome Sequencing Center for Infectious Disease"/>
            <person name="Wu L."/>
            <person name="Ma J."/>
        </authorList>
    </citation>
    <scope>NUCLEOTIDE SEQUENCE [LARGE SCALE GENOMIC DNA]</scope>
    <source>
        <strain evidence="2 3">NBRC 111368</strain>
    </source>
</reference>
<evidence type="ECO:0000256" key="1">
    <source>
        <dbReference type="SAM" id="MobiDB-lite"/>
    </source>
</evidence>
<accession>A0ABD5RW68</accession>
<evidence type="ECO:0000313" key="2">
    <source>
        <dbReference type="EMBL" id="MFC6723623.1"/>
    </source>
</evidence>
<feature type="region of interest" description="Disordered" evidence="1">
    <location>
        <begin position="156"/>
        <end position="176"/>
    </location>
</feature>
<keyword evidence="3" id="KW-1185">Reference proteome</keyword>
<dbReference type="EMBL" id="JBHSWU010000030">
    <property type="protein sequence ID" value="MFC6723623.1"/>
    <property type="molecule type" value="Genomic_DNA"/>
</dbReference>
<sequence>MGGNDHAVDNSGGGAPEQNTNAATHGAFSDWRKHDARLEGEAREYVDELYAETLAHARVTAPDLDPEKRQQLARESAVLCHLETLAMNDGVDRGIAFEKDVEYEDENGGAWSGTVPAVNPAMIQASAISSRQREIHHELGLFDFDAIKLHRSIRGPIEPADHDYDPEEHLEESSDA</sequence>
<protein>
    <submittedName>
        <fullName evidence="2">Uncharacterized protein</fullName>
    </submittedName>
</protein>
<organism evidence="2 3">
    <name type="scientific">Halobium palmae</name>
    <dbReference type="NCBI Taxonomy" id="1776492"/>
    <lineage>
        <taxon>Archaea</taxon>
        <taxon>Methanobacteriati</taxon>
        <taxon>Methanobacteriota</taxon>
        <taxon>Stenosarchaea group</taxon>
        <taxon>Halobacteria</taxon>
        <taxon>Halobacteriales</taxon>
        <taxon>Haloferacaceae</taxon>
        <taxon>Halobium</taxon>
    </lineage>
</organism>